<dbReference type="PANTHER" id="PTHR23355:SF42">
    <property type="entry name" value="RIBONUCLEASE II, CHLOROPLASTIC_MITOCHONDRIAL"/>
    <property type="match status" value="1"/>
</dbReference>
<dbReference type="AlphaFoldDB" id="A0AAE3EK40"/>
<protein>
    <submittedName>
        <fullName evidence="2">RNB domain-containing ribonuclease</fullName>
    </submittedName>
</protein>
<proteinExistence type="predicted"/>
<dbReference type="SMART" id="SM00955">
    <property type="entry name" value="RNB"/>
    <property type="match status" value="1"/>
</dbReference>
<organism evidence="2 3">
    <name type="scientific">Teretinema zuelzerae</name>
    <dbReference type="NCBI Taxonomy" id="156"/>
    <lineage>
        <taxon>Bacteria</taxon>
        <taxon>Pseudomonadati</taxon>
        <taxon>Spirochaetota</taxon>
        <taxon>Spirochaetia</taxon>
        <taxon>Spirochaetales</taxon>
        <taxon>Treponemataceae</taxon>
        <taxon>Teretinema</taxon>
    </lineage>
</organism>
<reference evidence="2" key="1">
    <citation type="submission" date="2021-08" db="EMBL/GenBank/DDBJ databases">
        <title>Comparative analyses of Brucepasteria parasyntrophica and Teretinema zuelzerae.</title>
        <authorList>
            <person name="Song Y."/>
            <person name="Brune A."/>
        </authorList>
    </citation>
    <scope>NUCLEOTIDE SEQUENCE</scope>
    <source>
        <strain evidence="2">DSM 1903</strain>
    </source>
</reference>
<dbReference type="InterPro" id="IPR001900">
    <property type="entry name" value="RNase_II/R"/>
</dbReference>
<dbReference type="Proteomes" id="UP001198163">
    <property type="component" value="Unassembled WGS sequence"/>
</dbReference>
<dbReference type="GO" id="GO:0006402">
    <property type="term" value="P:mRNA catabolic process"/>
    <property type="evidence" value="ECO:0007669"/>
    <property type="project" value="TreeGrafter"/>
</dbReference>
<dbReference type="Pfam" id="PF23161">
    <property type="entry name" value="HTH_RNase_II"/>
    <property type="match status" value="1"/>
</dbReference>
<evidence type="ECO:0000313" key="3">
    <source>
        <dbReference type="Proteomes" id="UP001198163"/>
    </source>
</evidence>
<keyword evidence="3" id="KW-1185">Reference proteome</keyword>
<dbReference type="Gene3D" id="1.10.10.10">
    <property type="entry name" value="Winged helix-like DNA-binding domain superfamily/Winged helix DNA-binding domain"/>
    <property type="match status" value="1"/>
</dbReference>
<dbReference type="Pfam" id="PF00773">
    <property type="entry name" value="RNB"/>
    <property type="match status" value="2"/>
</dbReference>
<dbReference type="Gene3D" id="2.40.50.140">
    <property type="entry name" value="Nucleic acid-binding proteins"/>
    <property type="match status" value="1"/>
</dbReference>
<evidence type="ECO:0000313" key="2">
    <source>
        <dbReference type="EMBL" id="MCD1654919.1"/>
    </source>
</evidence>
<dbReference type="GO" id="GO:0003723">
    <property type="term" value="F:RNA binding"/>
    <property type="evidence" value="ECO:0007669"/>
    <property type="project" value="InterPro"/>
</dbReference>
<dbReference type="PANTHER" id="PTHR23355">
    <property type="entry name" value="RIBONUCLEASE"/>
    <property type="match status" value="1"/>
</dbReference>
<evidence type="ECO:0000259" key="1">
    <source>
        <dbReference type="SMART" id="SM00955"/>
    </source>
</evidence>
<dbReference type="InterPro" id="IPR056404">
    <property type="entry name" value="HTH_RNase_II"/>
</dbReference>
<comment type="caution">
    <text evidence="2">The sequence shown here is derived from an EMBL/GenBank/DDBJ whole genome shotgun (WGS) entry which is preliminary data.</text>
</comment>
<dbReference type="GO" id="GO:0000175">
    <property type="term" value="F:3'-5'-RNA exonuclease activity"/>
    <property type="evidence" value="ECO:0007669"/>
    <property type="project" value="TreeGrafter"/>
</dbReference>
<dbReference type="RefSeq" id="WP_230755581.1">
    <property type="nucleotide sequence ID" value="NZ_JAINWA010000003.1"/>
</dbReference>
<dbReference type="EMBL" id="JAINWA010000003">
    <property type="protein sequence ID" value="MCD1654919.1"/>
    <property type="molecule type" value="Genomic_DNA"/>
</dbReference>
<dbReference type="InterPro" id="IPR012340">
    <property type="entry name" value="NA-bd_OB-fold"/>
</dbReference>
<dbReference type="GO" id="GO:0000932">
    <property type="term" value="C:P-body"/>
    <property type="evidence" value="ECO:0007669"/>
    <property type="project" value="TreeGrafter"/>
</dbReference>
<accession>A0AAE3EK40</accession>
<gene>
    <name evidence="2" type="ORF">K7J14_09430</name>
</gene>
<sequence>MKISERSLVLYKTQAAVVTGLSGDKIDIETPGGSKKVREKDVELLHIGPVKNLDSVLRSKVPEADLTEAFLFFQGESPALQDIIELVWGACPAEQWWPIWQYLSASFEFVCKSPESPVSTRTPDEVQTLKNRSRAKEMEETERAAFLARLKEVQNGKRETLDADDFRYLQEVEAFALGKTDKSKILKDSGIAEDQASAHDIMLKTGYWKTHFNPWPARHGCSLKSASVPVSAPDDSKERLDLTALDSWAIDNEWSSDPDDAVSIEGDILWVHVADPAATVVPDSSADKEARSRGSTLYVPEGASRMLHEDSLGFYALGLTETSRALSFRIRFTETGAIEEASIHRTLVKVTRLTYRQATERKDESGLAPLFAIARRNIERRNAAGAVQIDLPEVHYSVKMPDEGEPIVSIEPVAEEEAADMVREMMLLAGEAAARFAFKNKIPFQYVSQEAPEIPKDLPEGLAGEYRKRRGMRSRKVGTIPADHAGLGLGMYSQVTSPLRRYGDLVSHQQLHLFLDKKPLMDTDDMLTRIAAGDSAARECTLAERESNMHWTLVRLSQNPQWTGTAVVVEKNGPQAVIMIPELAREARINLRDDAPLNSTLAVRAGNIHLSSQSVTFIPVED</sequence>
<dbReference type="SUPFAM" id="SSF50249">
    <property type="entry name" value="Nucleic acid-binding proteins"/>
    <property type="match status" value="2"/>
</dbReference>
<feature type="domain" description="RNB" evidence="1">
    <location>
        <begin position="239"/>
        <end position="517"/>
    </location>
</feature>
<dbReference type="InterPro" id="IPR050180">
    <property type="entry name" value="RNR_Ribonuclease"/>
</dbReference>
<dbReference type="InterPro" id="IPR036388">
    <property type="entry name" value="WH-like_DNA-bd_sf"/>
</dbReference>
<name>A0AAE3EK40_9SPIR</name>